<feature type="non-terminal residue" evidence="6">
    <location>
        <position position="1"/>
    </location>
</feature>
<gene>
    <name evidence="6" type="ORF">METZ01_LOCUS384464</name>
</gene>
<dbReference type="FunFam" id="3.40.50.1470:FF:000001">
    <property type="entry name" value="Peptidyl-tRNA hydrolase"/>
    <property type="match status" value="1"/>
</dbReference>
<dbReference type="NCBIfam" id="TIGR00447">
    <property type="entry name" value="pth"/>
    <property type="match status" value="1"/>
</dbReference>
<reference evidence="6" key="1">
    <citation type="submission" date="2018-05" db="EMBL/GenBank/DDBJ databases">
        <authorList>
            <person name="Lanie J.A."/>
            <person name="Ng W.-L."/>
            <person name="Kazmierczak K.M."/>
            <person name="Andrzejewski T.M."/>
            <person name="Davidsen T.M."/>
            <person name="Wayne K.J."/>
            <person name="Tettelin H."/>
            <person name="Glass J.I."/>
            <person name="Rusch D."/>
            <person name="Podicherti R."/>
            <person name="Tsui H.-C.T."/>
            <person name="Winkler M.E."/>
        </authorList>
    </citation>
    <scope>NUCLEOTIDE SEQUENCE</scope>
</reference>
<evidence type="ECO:0000313" key="6">
    <source>
        <dbReference type="EMBL" id="SVD31610.1"/>
    </source>
</evidence>
<keyword evidence="2" id="KW-0820">tRNA-binding</keyword>
<dbReference type="PROSITE" id="PS01196">
    <property type="entry name" value="PEPT_TRNA_HYDROL_2"/>
    <property type="match status" value="1"/>
</dbReference>
<keyword evidence="3" id="KW-0378">Hydrolase</keyword>
<evidence type="ECO:0000256" key="4">
    <source>
        <dbReference type="ARBA" id="ARBA00022884"/>
    </source>
</evidence>
<dbReference type="AlphaFoldDB" id="A0A382UBE7"/>
<dbReference type="HAMAP" id="MF_00083">
    <property type="entry name" value="Pept_tRNA_hydro_bact"/>
    <property type="match status" value="1"/>
</dbReference>
<protein>
    <recommendedName>
        <fullName evidence="1">peptidyl-tRNA hydrolase</fullName>
        <ecNumber evidence="1">3.1.1.29</ecNumber>
    </recommendedName>
</protein>
<dbReference type="InterPro" id="IPR036416">
    <property type="entry name" value="Pept_tRNA_hydro_sf"/>
</dbReference>
<comment type="similarity">
    <text evidence="5">Belongs to the PTH family.</text>
</comment>
<dbReference type="GO" id="GO:0000049">
    <property type="term" value="F:tRNA binding"/>
    <property type="evidence" value="ECO:0007669"/>
    <property type="project" value="UniProtKB-KW"/>
</dbReference>
<accession>A0A382UBE7</accession>
<dbReference type="PANTHER" id="PTHR17224:SF1">
    <property type="entry name" value="PEPTIDYL-TRNA HYDROLASE"/>
    <property type="match status" value="1"/>
</dbReference>
<evidence type="ECO:0000256" key="1">
    <source>
        <dbReference type="ARBA" id="ARBA00013260"/>
    </source>
</evidence>
<dbReference type="InterPro" id="IPR001328">
    <property type="entry name" value="Pept_tRNA_hydro"/>
</dbReference>
<evidence type="ECO:0000256" key="3">
    <source>
        <dbReference type="ARBA" id="ARBA00022801"/>
    </source>
</evidence>
<organism evidence="6">
    <name type="scientific">marine metagenome</name>
    <dbReference type="NCBI Taxonomy" id="408172"/>
    <lineage>
        <taxon>unclassified sequences</taxon>
        <taxon>metagenomes</taxon>
        <taxon>ecological metagenomes</taxon>
    </lineage>
</organism>
<evidence type="ECO:0000256" key="2">
    <source>
        <dbReference type="ARBA" id="ARBA00022555"/>
    </source>
</evidence>
<dbReference type="EC" id="3.1.1.29" evidence="1"/>
<dbReference type="SUPFAM" id="SSF53178">
    <property type="entry name" value="Peptidyl-tRNA hydrolase-like"/>
    <property type="match status" value="1"/>
</dbReference>
<dbReference type="PANTHER" id="PTHR17224">
    <property type="entry name" value="PEPTIDYL-TRNA HYDROLASE"/>
    <property type="match status" value="1"/>
</dbReference>
<dbReference type="InterPro" id="IPR018171">
    <property type="entry name" value="Pept_tRNA_hydro_CS"/>
</dbReference>
<dbReference type="Gene3D" id="3.40.50.1470">
    <property type="entry name" value="Peptidyl-tRNA hydrolase"/>
    <property type="match status" value="1"/>
</dbReference>
<dbReference type="GO" id="GO:0004045">
    <property type="term" value="F:peptidyl-tRNA hydrolase activity"/>
    <property type="evidence" value="ECO:0007669"/>
    <property type="project" value="UniProtKB-EC"/>
</dbReference>
<dbReference type="EMBL" id="UINC01142962">
    <property type="protein sequence ID" value="SVD31610.1"/>
    <property type="molecule type" value="Genomic_DNA"/>
</dbReference>
<dbReference type="CDD" id="cd00462">
    <property type="entry name" value="PTH"/>
    <property type="match status" value="1"/>
</dbReference>
<name>A0A382UBE7_9ZZZZ</name>
<keyword evidence="4" id="KW-0694">RNA-binding</keyword>
<dbReference type="Pfam" id="PF01195">
    <property type="entry name" value="Pept_tRNA_hydro"/>
    <property type="match status" value="1"/>
</dbReference>
<proteinExistence type="inferred from homology"/>
<dbReference type="PROSITE" id="PS01195">
    <property type="entry name" value="PEPT_TRNA_HYDROL_1"/>
    <property type="match status" value="1"/>
</dbReference>
<evidence type="ECO:0000256" key="5">
    <source>
        <dbReference type="ARBA" id="ARBA00038063"/>
    </source>
</evidence>
<sequence length="196" mass="21396">LDLIVGIGNPGKEYASTRHNAGVWFVDELAERHGGRFKIEKKFYGRVASVAIADREIRLLVPDTYINESGKSVSTLVNFFKIVPEAILVAHDEIDFPTGKVRFRQSGGLAGHNGLRDISRRMGGTVAFNRLRVGVGHPGGQAGVTGHVLGKVSQPDREMIETCIDEALRALPLAISGEWQGAMQALHNVEQPYQRG</sequence>